<sequence length="416" mass="47017">MAVKNLPFNQEQLQKIREDYGTPFHIYDEEAIRKNAQRLQAAFAWAPGFKEYFAVKALPNPYILKVLREEGFGADCSSLAELILAEKAGITEENIMLTSNNTPAEEFQKAKDLWAIINLDDITHIDYLEKHTGLPEVLSFRYNPGSLRAGNAIIGSPEESKYGLTKEQLFQAYEIVRDRGVKRFGLHTMIISNELNPDFFIETAEMMFDLAIELKEKLGIRLEFVNFGGGIGIPYRPEQEPVNLETIGEGVRKVYEEKIVASGLDPLRICLECGRMVTGPYGYLVTQVLHRKDTYKNYIGVDASMSDLMRPGIYGAYHHITVMGKEDLPKDHIYDVTGSLCENNDKFAVDRELPRIDIGDILVIHDTGAHGHAMGFNYNGKLRHAELLLQADGSVKLIRRAETLEDYFATLDFSEL</sequence>
<feature type="binding site" evidence="5">
    <location>
        <position position="230"/>
    </location>
    <ligand>
        <name>pyridoxal 5'-phosphate</name>
        <dbReference type="ChEBI" id="CHEBI:597326"/>
    </ligand>
</feature>
<comment type="subunit">
    <text evidence="5">Homodimer.</text>
</comment>
<organism evidence="10 11">
    <name type="scientific">Desulfitobacterium chlororespirans DSM 11544</name>
    <dbReference type="NCBI Taxonomy" id="1121395"/>
    <lineage>
        <taxon>Bacteria</taxon>
        <taxon>Bacillati</taxon>
        <taxon>Bacillota</taxon>
        <taxon>Clostridia</taxon>
        <taxon>Eubacteriales</taxon>
        <taxon>Desulfitobacteriaceae</taxon>
        <taxon>Desulfitobacterium</taxon>
    </lineage>
</organism>
<feature type="binding site" evidence="5">
    <location>
        <position position="310"/>
    </location>
    <ligand>
        <name>substrate</name>
    </ligand>
</feature>
<dbReference type="UniPathway" id="UPA00034">
    <property type="reaction ID" value="UER00027"/>
</dbReference>
<evidence type="ECO:0000313" key="11">
    <source>
        <dbReference type="Proteomes" id="UP000184010"/>
    </source>
</evidence>
<keyword evidence="3 5" id="KW-0663">Pyridoxal phosphate</keyword>
<comment type="cofactor">
    <cofactor evidence="1 5 7 8">
        <name>pyridoxal 5'-phosphate</name>
        <dbReference type="ChEBI" id="CHEBI:597326"/>
    </cofactor>
</comment>
<comment type="similarity">
    <text evidence="5">Belongs to the Orn/Lys/Arg decarboxylase class-II family. LysA subfamily.</text>
</comment>
<feature type="binding site" evidence="5">
    <location>
        <position position="275"/>
    </location>
    <ligand>
        <name>substrate</name>
    </ligand>
</feature>
<dbReference type="InterPro" id="IPR029066">
    <property type="entry name" value="PLP-binding_barrel"/>
</dbReference>
<comment type="pathway">
    <text evidence="5 8">Amino-acid biosynthesis; L-lysine biosynthesis via DAP pathway; L-lysine from DL-2,6-diaminopimelate: step 1/1.</text>
</comment>
<name>A0A1M7TE88_9FIRM</name>
<dbReference type="Pfam" id="PF02784">
    <property type="entry name" value="Orn_Arg_deC_N"/>
    <property type="match status" value="1"/>
</dbReference>
<dbReference type="EC" id="4.1.1.20" evidence="5 6"/>
<keyword evidence="11" id="KW-1185">Reference proteome</keyword>
<dbReference type="InterPro" id="IPR002986">
    <property type="entry name" value="DAP_deCOOHase_LysA"/>
</dbReference>
<evidence type="ECO:0000259" key="9">
    <source>
        <dbReference type="Pfam" id="PF02784"/>
    </source>
</evidence>
<evidence type="ECO:0000313" key="10">
    <source>
        <dbReference type="EMBL" id="SHN68968.1"/>
    </source>
</evidence>
<evidence type="ECO:0000256" key="6">
    <source>
        <dbReference type="NCBIfam" id="TIGR01048"/>
    </source>
</evidence>
<dbReference type="SUPFAM" id="SSF50621">
    <property type="entry name" value="Alanine racemase C-terminal domain-like"/>
    <property type="match status" value="1"/>
</dbReference>
<comment type="catalytic activity">
    <reaction evidence="5 8">
        <text>meso-2,6-diaminopimelate + H(+) = L-lysine + CO2</text>
        <dbReference type="Rhea" id="RHEA:15101"/>
        <dbReference type="ChEBI" id="CHEBI:15378"/>
        <dbReference type="ChEBI" id="CHEBI:16526"/>
        <dbReference type="ChEBI" id="CHEBI:32551"/>
        <dbReference type="ChEBI" id="CHEBI:57791"/>
        <dbReference type="EC" id="4.1.1.20"/>
    </reaction>
</comment>
<evidence type="ECO:0000256" key="2">
    <source>
        <dbReference type="ARBA" id="ARBA00022793"/>
    </source>
</evidence>
<keyword evidence="4 5" id="KW-0456">Lyase</keyword>
<keyword evidence="5 8" id="KW-0457">Lysine biosynthesis</keyword>
<evidence type="ECO:0000256" key="5">
    <source>
        <dbReference type="HAMAP-Rule" id="MF_02120"/>
    </source>
</evidence>
<feature type="binding site" evidence="5">
    <location>
        <begin position="272"/>
        <end position="275"/>
    </location>
    <ligand>
        <name>pyridoxal 5'-phosphate</name>
        <dbReference type="ChEBI" id="CHEBI:597326"/>
    </ligand>
</feature>
<protein>
    <recommendedName>
        <fullName evidence="5 6">Diaminopimelate decarboxylase</fullName>
        <shortName evidence="5">DAP decarboxylase</shortName>
        <shortName evidence="5">DAPDC</shortName>
        <ecNumber evidence="5 6">4.1.1.20</ecNumber>
    </recommendedName>
</protein>
<proteinExistence type="inferred from homology"/>
<feature type="active site" description="Proton donor" evidence="7">
    <location>
        <position position="341"/>
    </location>
</feature>
<dbReference type="CDD" id="cd06828">
    <property type="entry name" value="PLPDE_III_DapDC"/>
    <property type="match status" value="1"/>
</dbReference>
<dbReference type="Gene3D" id="2.40.37.10">
    <property type="entry name" value="Lyase, Ornithine Decarboxylase, Chain A, domain 1"/>
    <property type="match status" value="1"/>
</dbReference>
<evidence type="ECO:0000256" key="3">
    <source>
        <dbReference type="ARBA" id="ARBA00022898"/>
    </source>
</evidence>
<dbReference type="InterPro" id="IPR009006">
    <property type="entry name" value="Ala_racemase/Decarboxylase_C"/>
</dbReference>
<comment type="caution">
    <text evidence="5">Lacks conserved residue(s) required for the propagation of feature annotation.</text>
</comment>
<dbReference type="Gene3D" id="3.20.20.10">
    <property type="entry name" value="Alanine racemase"/>
    <property type="match status" value="1"/>
</dbReference>
<dbReference type="InterPro" id="IPR022653">
    <property type="entry name" value="De-COase2_pyr-phos_BS"/>
</dbReference>
<dbReference type="PANTHER" id="PTHR43727">
    <property type="entry name" value="DIAMINOPIMELATE DECARBOXYLASE"/>
    <property type="match status" value="1"/>
</dbReference>
<dbReference type="EMBL" id="FRDN01000006">
    <property type="protein sequence ID" value="SHN68968.1"/>
    <property type="molecule type" value="Genomic_DNA"/>
</dbReference>
<dbReference type="PRINTS" id="PR01179">
    <property type="entry name" value="ODADCRBXLASE"/>
</dbReference>
<keyword evidence="5" id="KW-0028">Amino-acid biosynthesis</keyword>
<keyword evidence="2 5" id="KW-0210">Decarboxylase</keyword>
<comment type="function">
    <text evidence="5">Specifically catalyzes the decarboxylation of meso-diaminopimelate (meso-DAP) to L-lysine.</text>
</comment>
<dbReference type="PANTHER" id="PTHR43727:SF2">
    <property type="entry name" value="GROUP IV DECARBOXYLASE"/>
    <property type="match status" value="1"/>
</dbReference>
<dbReference type="GO" id="GO:0008836">
    <property type="term" value="F:diaminopimelate decarboxylase activity"/>
    <property type="evidence" value="ECO:0007669"/>
    <property type="project" value="UniProtKB-UniRule"/>
</dbReference>
<evidence type="ECO:0000256" key="4">
    <source>
        <dbReference type="ARBA" id="ARBA00023239"/>
    </source>
</evidence>
<accession>A0A1M7TE88</accession>
<dbReference type="SUPFAM" id="SSF51419">
    <property type="entry name" value="PLP-binding barrel"/>
    <property type="match status" value="1"/>
</dbReference>
<dbReference type="AlphaFoldDB" id="A0A1M7TE88"/>
<feature type="binding site" evidence="5">
    <location>
        <position position="314"/>
    </location>
    <ligand>
        <name>substrate</name>
    </ligand>
</feature>
<dbReference type="InterPro" id="IPR022644">
    <property type="entry name" value="De-COase2_N"/>
</dbReference>
<dbReference type="RefSeq" id="WP_072772363.1">
    <property type="nucleotide sequence ID" value="NZ_FRDN01000006.1"/>
</dbReference>
<feature type="modified residue" description="N6-(pyridoxal phosphate)lysine" evidence="5 7">
    <location>
        <position position="56"/>
    </location>
</feature>
<dbReference type="STRING" id="1121395.SAMN02745215_01876"/>
<dbReference type="FunFam" id="3.20.20.10:FF:000003">
    <property type="entry name" value="Diaminopimelate decarboxylase"/>
    <property type="match status" value="1"/>
</dbReference>
<dbReference type="NCBIfam" id="TIGR01048">
    <property type="entry name" value="lysA"/>
    <property type="match status" value="1"/>
</dbReference>
<dbReference type="PRINTS" id="PR01181">
    <property type="entry name" value="DAPDCRBXLASE"/>
</dbReference>
<reference evidence="11" key="1">
    <citation type="submission" date="2016-12" db="EMBL/GenBank/DDBJ databases">
        <authorList>
            <person name="Varghese N."/>
            <person name="Submissions S."/>
        </authorList>
    </citation>
    <scope>NUCLEOTIDE SEQUENCE [LARGE SCALE GENOMIC DNA]</scope>
    <source>
        <strain evidence="11">DSM 11544</strain>
    </source>
</reference>
<feature type="binding site" evidence="5">
    <location>
        <position position="342"/>
    </location>
    <ligand>
        <name>substrate</name>
    </ligand>
</feature>
<evidence type="ECO:0000256" key="8">
    <source>
        <dbReference type="RuleBase" id="RU003738"/>
    </source>
</evidence>
<evidence type="ECO:0000256" key="7">
    <source>
        <dbReference type="PIRSR" id="PIRSR600183-50"/>
    </source>
</evidence>
<feature type="domain" description="Orn/DAP/Arg decarboxylase 2 N-terminal" evidence="9">
    <location>
        <begin position="31"/>
        <end position="278"/>
    </location>
</feature>
<dbReference type="GO" id="GO:0030170">
    <property type="term" value="F:pyridoxal phosphate binding"/>
    <property type="evidence" value="ECO:0007669"/>
    <property type="project" value="UniProtKB-UniRule"/>
</dbReference>
<dbReference type="Proteomes" id="UP000184010">
    <property type="component" value="Unassembled WGS sequence"/>
</dbReference>
<dbReference type="PROSITE" id="PS00878">
    <property type="entry name" value="ODR_DC_2_1"/>
    <property type="match status" value="1"/>
</dbReference>
<evidence type="ECO:0000256" key="1">
    <source>
        <dbReference type="ARBA" id="ARBA00001933"/>
    </source>
</evidence>
<dbReference type="HAMAP" id="MF_02120">
    <property type="entry name" value="LysA"/>
    <property type="match status" value="1"/>
</dbReference>
<gene>
    <name evidence="5" type="primary">lysA</name>
    <name evidence="10" type="ORF">SAMN02745215_01876</name>
</gene>
<dbReference type="GO" id="GO:0009089">
    <property type="term" value="P:lysine biosynthetic process via diaminopimelate"/>
    <property type="evidence" value="ECO:0007669"/>
    <property type="project" value="UniProtKB-UniRule"/>
</dbReference>
<dbReference type="InterPro" id="IPR000183">
    <property type="entry name" value="Orn/DAP/Arg_de-COase"/>
</dbReference>